<proteinExistence type="predicted"/>
<feature type="non-terminal residue" evidence="2">
    <location>
        <position position="118"/>
    </location>
</feature>
<reference evidence="3" key="1">
    <citation type="submission" date="2017-09" db="EMBL/GenBank/DDBJ databases">
        <title>Depth-based differentiation of microbial function through sediment-hosted aquifers and enrichment of novel symbionts in the deep terrestrial subsurface.</title>
        <authorList>
            <person name="Probst A.J."/>
            <person name="Ladd B."/>
            <person name="Jarett J.K."/>
            <person name="Geller-Mcgrath D.E."/>
            <person name="Sieber C.M.K."/>
            <person name="Emerson J.B."/>
            <person name="Anantharaman K."/>
            <person name="Thomas B.C."/>
            <person name="Malmstrom R."/>
            <person name="Stieglmeier M."/>
            <person name="Klingl A."/>
            <person name="Woyke T."/>
            <person name="Ryan C.M."/>
            <person name="Banfield J.F."/>
        </authorList>
    </citation>
    <scope>NUCLEOTIDE SEQUENCE [LARGE SCALE GENOMIC DNA]</scope>
</reference>
<gene>
    <name evidence="2" type="ORF">COS77_00420</name>
</gene>
<dbReference type="Proteomes" id="UP000229001">
    <property type="component" value="Unassembled WGS sequence"/>
</dbReference>
<evidence type="ECO:0008006" key="4">
    <source>
        <dbReference type="Google" id="ProtNLM"/>
    </source>
</evidence>
<protein>
    <recommendedName>
        <fullName evidence="4">t-SNARE coiled-coil homology domain-containing protein</fullName>
    </recommendedName>
</protein>
<accession>A0A2M7AVN2</accession>
<comment type="caution">
    <text evidence="2">The sequence shown here is derived from an EMBL/GenBank/DDBJ whole genome shotgun (WGS) entry which is preliminary data.</text>
</comment>
<feature type="region of interest" description="Disordered" evidence="1">
    <location>
        <begin position="98"/>
        <end position="118"/>
    </location>
</feature>
<evidence type="ECO:0000313" key="2">
    <source>
        <dbReference type="EMBL" id="PIU74656.1"/>
    </source>
</evidence>
<dbReference type="EMBL" id="PEVZ01000008">
    <property type="protein sequence ID" value="PIU74656.1"/>
    <property type="molecule type" value="Genomic_DNA"/>
</dbReference>
<name>A0A2M7AVN2_9BACT</name>
<organism evidence="2 3">
    <name type="scientific">Candidatus Roizmanbacteria bacterium CG06_land_8_20_14_3_00_34_14</name>
    <dbReference type="NCBI Taxonomy" id="1974848"/>
    <lineage>
        <taxon>Bacteria</taxon>
        <taxon>Candidatus Roizmaniibacteriota</taxon>
    </lineage>
</organism>
<evidence type="ECO:0000313" key="3">
    <source>
        <dbReference type="Proteomes" id="UP000229001"/>
    </source>
</evidence>
<dbReference type="AlphaFoldDB" id="A0A2M7AVN2"/>
<evidence type="ECO:0000256" key="1">
    <source>
        <dbReference type="SAM" id="MobiDB-lite"/>
    </source>
</evidence>
<feature type="compositionally biased region" description="Polar residues" evidence="1">
    <location>
        <begin position="101"/>
        <end position="112"/>
    </location>
</feature>
<sequence>MKKILVKKQKKDELITKEYLDKRLSVTEKNFDNKIIGLDNKINKIDKKLDRTIHYINLKFDSIEDKLTKLDTIDKRLETITTTLAWLAGEYKKFDEEHTVLSEQNNRTNDTINNHEER</sequence>